<keyword evidence="3" id="KW-1185">Reference proteome</keyword>
<evidence type="ECO:0000313" key="3">
    <source>
        <dbReference type="Proteomes" id="UP000499080"/>
    </source>
</evidence>
<gene>
    <name evidence="2" type="ORF">AVEN_46165_1</name>
</gene>
<evidence type="ECO:0000256" key="1">
    <source>
        <dbReference type="SAM" id="MobiDB-lite"/>
    </source>
</evidence>
<proteinExistence type="predicted"/>
<accession>A0A4Y2D7N2</accession>
<organism evidence="2 3">
    <name type="scientific">Araneus ventricosus</name>
    <name type="common">Orbweaver spider</name>
    <name type="synonym">Epeira ventricosa</name>
    <dbReference type="NCBI Taxonomy" id="182803"/>
    <lineage>
        <taxon>Eukaryota</taxon>
        <taxon>Metazoa</taxon>
        <taxon>Ecdysozoa</taxon>
        <taxon>Arthropoda</taxon>
        <taxon>Chelicerata</taxon>
        <taxon>Arachnida</taxon>
        <taxon>Araneae</taxon>
        <taxon>Araneomorphae</taxon>
        <taxon>Entelegynae</taxon>
        <taxon>Araneoidea</taxon>
        <taxon>Araneidae</taxon>
        <taxon>Araneus</taxon>
    </lineage>
</organism>
<dbReference type="AlphaFoldDB" id="A0A4Y2D7N2"/>
<name>A0A4Y2D7N2_ARAVE</name>
<feature type="compositionally biased region" description="Polar residues" evidence="1">
    <location>
        <begin position="51"/>
        <end position="63"/>
    </location>
</feature>
<feature type="region of interest" description="Disordered" evidence="1">
    <location>
        <begin position="39"/>
        <end position="63"/>
    </location>
</feature>
<dbReference type="Proteomes" id="UP000499080">
    <property type="component" value="Unassembled WGS sequence"/>
</dbReference>
<dbReference type="EMBL" id="BGPR01000317">
    <property type="protein sequence ID" value="GBM12681.1"/>
    <property type="molecule type" value="Genomic_DNA"/>
</dbReference>
<protein>
    <submittedName>
        <fullName evidence="2">Uncharacterized protein</fullName>
    </submittedName>
</protein>
<sequence>MPIAALQVIEGITPLHIKAEQEAVYVRIARLRKTSNYNNINFNHNNHEDGTTQQTAQQPPNSSQLFFKSKTESLHKSNSFQYPVLIFTRPTQRWKTKQAAPYVSWKATQRDVNGWCNFVPSTQSSKQSFLLRRRFVFGQARPPTG</sequence>
<evidence type="ECO:0000313" key="2">
    <source>
        <dbReference type="EMBL" id="GBM12681.1"/>
    </source>
</evidence>
<comment type="caution">
    <text evidence="2">The sequence shown here is derived from an EMBL/GenBank/DDBJ whole genome shotgun (WGS) entry which is preliminary data.</text>
</comment>
<reference evidence="2 3" key="1">
    <citation type="journal article" date="2019" name="Sci. Rep.">
        <title>Orb-weaving spider Araneus ventricosus genome elucidates the spidroin gene catalogue.</title>
        <authorList>
            <person name="Kono N."/>
            <person name="Nakamura H."/>
            <person name="Ohtoshi R."/>
            <person name="Moran D.A.P."/>
            <person name="Shinohara A."/>
            <person name="Yoshida Y."/>
            <person name="Fujiwara M."/>
            <person name="Mori M."/>
            <person name="Tomita M."/>
            <person name="Arakawa K."/>
        </authorList>
    </citation>
    <scope>NUCLEOTIDE SEQUENCE [LARGE SCALE GENOMIC DNA]</scope>
</reference>